<evidence type="ECO:0000313" key="3">
    <source>
        <dbReference type="Proteomes" id="UP000297564"/>
    </source>
</evidence>
<protein>
    <submittedName>
        <fullName evidence="2">GAF domain-containing protein</fullName>
    </submittedName>
</protein>
<dbReference type="OrthoDB" id="1494384at2"/>
<dbReference type="PANTHER" id="PTHR40660">
    <property type="entry name" value="5'-PHOSPHATE OXIDASE PUTATIVE DOMAIN-CONTAINING PROTEIN-RELATED"/>
    <property type="match status" value="1"/>
</dbReference>
<evidence type="ECO:0000259" key="1">
    <source>
        <dbReference type="SMART" id="SM00065"/>
    </source>
</evidence>
<dbReference type="Gene3D" id="2.30.110.10">
    <property type="entry name" value="Electron Transport, Fmn-binding Protein, Chain A"/>
    <property type="match status" value="1"/>
</dbReference>
<dbReference type="RefSeq" id="WP_135283980.1">
    <property type="nucleotide sequence ID" value="NZ_SMLL01000001.1"/>
</dbReference>
<dbReference type="EMBL" id="SMLL01000001">
    <property type="protein sequence ID" value="TFZ05098.1"/>
    <property type="molecule type" value="Genomic_DNA"/>
</dbReference>
<comment type="caution">
    <text evidence="2">The sequence shown here is derived from an EMBL/GenBank/DDBJ whole genome shotgun (WGS) entry which is preliminary data.</text>
</comment>
<dbReference type="SUPFAM" id="SSF55781">
    <property type="entry name" value="GAF domain-like"/>
    <property type="match status" value="1"/>
</dbReference>
<keyword evidence="3" id="KW-1185">Reference proteome</keyword>
<name>A0A4Z0C3Q1_9BURK</name>
<dbReference type="InterPro" id="IPR029016">
    <property type="entry name" value="GAF-like_dom_sf"/>
</dbReference>
<dbReference type="InterPro" id="IPR003018">
    <property type="entry name" value="GAF"/>
</dbReference>
<dbReference type="PANTHER" id="PTHR40660:SF1">
    <property type="entry name" value="5'-PHOSPHATE OXIDASE PUTATIVE DOMAIN-CONTAINING PROTEIN-RELATED"/>
    <property type="match status" value="1"/>
</dbReference>
<feature type="domain" description="GAF" evidence="1">
    <location>
        <begin position="160"/>
        <end position="323"/>
    </location>
</feature>
<accession>A0A4Z0C3Q1</accession>
<proteinExistence type="predicted"/>
<dbReference type="InterPro" id="IPR012349">
    <property type="entry name" value="Split_barrel_FMN-bd"/>
</dbReference>
<organism evidence="2 3">
    <name type="scientific">Ramlibacter rhizophilus</name>
    <dbReference type="NCBI Taxonomy" id="1781167"/>
    <lineage>
        <taxon>Bacteria</taxon>
        <taxon>Pseudomonadati</taxon>
        <taxon>Pseudomonadota</taxon>
        <taxon>Betaproteobacteria</taxon>
        <taxon>Burkholderiales</taxon>
        <taxon>Comamonadaceae</taxon>
        <taxon>Ramlibacter</taxon>
    </lineage>
</organism>
<dbReference type="SMART" id="SM00065">
    <property type="entry name" value="GAF"/>
    <property type="match status" value="1"/>
</dbReference>
<reference evidence="2 3" key="1">
    <citation type="submission" date="2019-03" db="EMBL/GenBank/DDBJ databases">
        <title>Ramlibacter rhizophilus CCTCC AB2015357, whole genome shotgun sequence.</title>
        <authorList>
            <person name="Zhang X."/>
            <person name="Feng G."/>
            <person name="Zhu H."/>
        </authorList>
    </citation>
    <scope>NUCLEOTIDE SEQUENCE [LARGE SCALE GENOMIC DNA]</scope>
    <source>
        <strain evidence="2 3">CCTCC AB2015357</strain>
    </source>
</reference>
<dbReference type="Pfam" id="PF01590">
    <property type="entry name" value="GAF"/>
    <property type="match status" value="1"/>
</dbReference>
<dbReference type="Gene3D" id="3.30.450.40">
    <property type="match status" value="1"/>
</dbReference>
<dbReference type="Proteomes" id="UP000297564">
    <property type="component" value="Unassembled WGS sequence"/>
</dbReference>
<evidence type="ECO:0000313" key="2">
    <source>
        <dbReference type="EMBL" id="TFZ05098.1"/>
    </source>
</evidence>
<dbReference type="AlphaFoldDB" id="A0A4Z0C3Q1"/>
<dbReference type="InterPro" id="IPR011576">
    <property type="entry name" value="Pyridox_Oxase_N"/>
</dbReference>
<sequence length="448" mass="48852">MRIELADIRHCFEGAIPAVLASANAQGEPNVILVSQVDYLDASHVALSFQFFNKTRRNILENPDVQLMLVHPYTGLQYRLAARYLRTEFEGPLFERMKAKLAGIASHAGMSGVFKLLGSDVYEVQDIERIACPSIGAIEAFGNWLPGLRRSAERVSQAESLAELFDALLQSLAQDFRVAHAMLLLPDGPGRRLYTVGSLGYAQSGVGSEVGMGEGVIGVAAQSRTPVRINHFTQDAAYCRTVREGLGEPGAGALEREIAVPGLAAPHSQLALPIQSEGRLLGVLFLESPHQMAFDGDLEDALAVLCTVAGGRLCALQRESEATEDAAAAAPAAPVPQPQRPALRVRYFEADGSVFLDSDYLIKGVAGAILWTLLSEAQASGRTEFTNRELRLSPSLRLPDVNDNLEARLVLLQRRLAERQCDVRIEKTGRGRFRVLRERPVELTHVPR</sequence>
<gene>
    <name evidence="2" type="ORF">EZ242_04160</name>
</gene>
<dbReference type="SUPFAM" id="SSF50475">
    <property type="entry name" value="FMN-binding split barrel"/>
    <property type="match status" value="1"/>
</dbReference>
<dbReference type="Pfam" id="PF01243">
    <property type="entry name" value="PNPOx_N"/>
    <property type="match status" value="1"/>
</dbReference>